<evidence type="ECO:0000256" key="1">
    <source>
        <dbReference type="SAM" id="Phobius"/>
    </source>
</evidence>
<keyword evidence="1" id="KW-1133">Transmembrane helix</keyword>
<keyword evidence="1" id="KW-0812">Transmembrane</keyword>
<dbReference type="AlphaFoldDB" id="A0A017HU83"/>
<dbReference type="HOGENOM" id="CLU_3188590_0_0_5"/>
<feature type="transmembrane region" description="Helical" evidence="1">
    <location>
        <begin position="17"/>
        <end position="35"/>
    </location>
</feature>
<reference evidence="2 3" key="1">
    <citation type="submission" date="2013-02" db="EMBL/GenBank/DDBJ databases">
        <authorList>
            <person name="Fiebig A."/>
            <person name="Goeker M."/>
            <person name="Klenk H.-P.P."/>
        </authorList>
    </citation>
    <scope>NUCLEOTIDE SEQUENCE [LARGE SCALE GENOMIC DNA]</scope>
    <source>
        <strain evidence="2 3">DSM 19309</strain>
    </source>
</reference>
<keyword evidence="3" id="KW-1185">Reference proteome</keyword>
<dbReference type="Proteomes" id="UP000019666">
    <property type="component" value="Unassembled WGS sequence"/>
</dbReference>
<evidence type="ECO:0000313" key="3">
    <source>
        <dbReference type="Proteomes" id="UP000019666"/>
    </source>
</evidence>
<evidence type="ECO:0000313" key="2">
    <source>
        <dbReference type="EMBL" id="EYD77713.1"/>
    </source>
</evidence>
<keyword evidence="1" id="KW-0472">Membrane</keyword>
<dbReference type="STRING" id="442562.Rumeso_00671"/>
<name>A0A017HU83_9RHOB</name>
<protein>
    <submittedName>
        <fullName evidence="2">Uncharacterized protein</fullName>
    </submittedName>
</protein>
<organism evidence="2 3">
    <name type="scientific">Rubellimicrobium mesophilum DSM 19309</name>
    <dbReference type="NCBI Taxonomy" id="442562"/>
    <lineage>
        <taxon>Bacteria</taxon>
        <taxon>Pseudomonadati</taxon>
        <taxon>Pseudomonadota</taxon>
        <taxon>Alphaproteobacteria</taxon>
        <taxon>Rhodobacterales</taxon>
        <taxon>Roseobacteraceae</taxon>
        <taxon>Rubellimicrobium</taxon>
    </lineage>
</organism>
<proteinExistence type="predicted"/>
<accession>A0A017HU83</accession>
<dbReference type="EMBL" id="AOSK01000023">
    <property type="protein sequence ID" value="EYD77713.1"/>
    <property type="molecule type" value="Genomic_DNA"/>
</dbReference>
<sequence>MAAVAHEPLSALALKQVAFYVAALTLGGVLTHAIARSFRVREESTD</sequence>
<gene>
    <name evidence="2" type="ORF">Rumeso_00671</name>
</gene>
<comment type="caution">
    <text evidence="2">The sequence shown here is derived from an EMBL/GenBank/DDBJ whole genome shotgun (WGS) entry which is preliminary data.</text>
</comment>